<dbReference type="PROSITE" id="PS01174">
    <property type="entry name" value="LIPASE_GDXG_SER"/>
    <property type="match status" value="1"/>
</dbReference>
<dbReference type="OrthoDB" id="19653at2759"/>
<protein>
    <recommendedName>
        <fullName evidence="5">BD-FAE-like domain-containing protein</fullName>
    </recommendedName>
</protein>
<reference evidence="6" key="1">
    <citation type="submission" date="2020-12" db="EMBL/GenBank/DDBJ databases">
        <title>Metabolic potential, ecology and presence of endohyphal bacteria is reflected in genomic diversity of Mucoromycotina.</title>
        <authorList>
            <person name="Muszewska A."/>
            <person name="Okrasinska A."/>
            <person name="Steczkiewicz K."/>
            <person name="Drgas O."/>
            <person name="Orlowska M."/>
            <person name="Perlinska-Lenart U."/>
            <person name="Aleksandrzak-Piekarczyk T."/>
            <person name="Szatraj K."/>
            <person name="Zielenkiewicz U."/>
            <person name="Pilsyk S."/>
            <person name="Malc E."/>
            <person name="Mieczkowski P."/>
            <person name="Kruszewska J.S."/>
            <person name="Biernat P."/>
            <person name="Pawlowska J."/>
        </authorList>
    </citation>
    <scope>NUCLEOTIDE SEQUENCE</scope>
    <source>
        <strain evidence="6">WA0000017839</strain>
    </source>
</reference>
<dbReference type="PANTHER" id="PTHR48081:SF33">
    <property type="entry name" value="KYNURENINE FORMAMIDASE"/>
    <property type="match status" value="1"/>
</dbReference>
<dbReference type="InterPro" id="IPR029058">
    <property type="entry name" value="AB_hydrolase_fold"/>
</dbReference>
<gene>
    <name evidence="6" type="ORF">INT47_003992</name>
</gene>
<dbReference type="InterPro" id="IPR049492">
    <property type="entry name" value="BD-FAE-like_dom"/>
</dbReference>
<evidence type="ECO:0000256" key="1">
    <source>
        <dbReference type="ARBA" id="ARBA00010515"/>
    </source>
</evidence>
<proteinExistence type="inferred from homology"/>
<evidence type="ECO:0000256" key="2">
    <source>
        <dbReference type="ARBA" id="ARBA00022801"/>
    </source>
</evidence>
<keyword evidence="2" id="KW-0378">Hydrolase</keyword>
<feature type="active site" evidence="3">
    <location>
        <position position="280"/>
    </location>
</feature>
<evidence type="ECO:0000259" key="5">
    <source>
        <dbReference type="Pfam" id="PF20434"/>
    </source>
</evidence>
<dbReference type="InterPro" id="IPR050300">
    <property type="entry name" value="GDXG_lipolytic_enzyme"/>
</dbReference>
<dbReference type="PANTHER" id="PTHR48081">
    <property type="entry name" value="AB HYDROLASE SUPERFAMILY PROTEIN C4A8.06C"/>
    <property type="match status" value="1"/>
</dbReference>
<organism evidence="6 7">
    <name type="scientific">Mucor saturninus</name>
    <dbReference type="NCBI Taxonomy" id="64648"/>
    <lineage>
        <taxon>Eukaryota</taxon>
        <taxon>Fungi</taxon>
        <taxon>Fungi incertae sedis</taxon>
        <taxon>Mucoromycota</taxon>
        <taxon>Mucoromycotina</taxon>
        <taxon>Mucoromycetes</taxon>
        <taxon>Mucorales</taxon>
        <taxon>Mucorineae</taxon>
        <taxon>Mucoraceae</taxon>
        <taxon>Mucor</taxon>
    </lineage>
</organism>
<dbReference type="Gene3D" id="3.40.50.1820">
    <property type="entry name" value="alpha/beta hydrolase"/>
    <property type="match status" value="1"/>
</dbReference>
<evidence type="ECO:0000256" key="4">
    <source>
        <dbReference type="SAM" id="Phobius"/>
    </source>
</evidence>
<dbReference type="InterPro" id="IPR019826">
    <property type="entry name" value="Carboxylesterase_B_AS"/>
</dbReference>
<dbReference type="AlphaFoldDB" id="A0A8H7V958"/>
<evidence type="ECO:0000313" key="6">
    <source>
        <dbReference type="EMBL" id="KAG2205809.1"/>
    </source>
</evidence>
<dbReference type="InterPro" id="IPR033140">
    <property type="entry name" value="Lipase_GDXG_put_SER_AS"/>
</dbReference>
<comment type="similarity">
    <text evidence="1">Belongs to the 'GDXG' lipolytic enzyme family.</text>
</comment>
<feature type="transmembrane region" description="Helical" evidence="4">
    <location>
        <begin position="86"/>
        <end position="107"/>
    </location>
</feature>
<dbReference type="GO" id="GO:0016787">
    <property type="term" value="F:hydrolase activity"/>
    <property type="evidence" value="ECO:0007669"/>
    <property type="project" value="UniProtKB-KW"/>
</dbReference>
<evidence type="ECO:0000313" key="7">
    <source>
        <dbReference type="Proteomes" id="UP000603453"/>
    </source>
</evidence>
<evidence type="ECO:0000256" key="3">
    <source>
        <dbReference type="PROSITE-ProRule" id="PRU10038"/>
    </source>
</evidence>
<feature type="domain" description="BD-FAE-like" evidence="5">
    <location>
        <begin position="185"/>
        <end position="389"/>
    </location>
</feature>
<name>A0A8H7V958_9FUNG</name>
<sequence>LYFFFMSLLSAFVATCYIFSVLFFAAGTVFAFDLPIVRPLFNSKLRKYMIYVEILTSGLTESSHHLIILKLVIIQLVKFFGGFNYALSWIMYIVDIINMGAFGMLFYEMLNEITVADTVVKAIDASSQPIKSIVCFEDFKKLINPIWTPENIKVHPNITYANNEEIRDALNTTNQDFDQPRKMMLDVYTSSKPSKSGLQPVLVHIHGGAWEYGSKNTFYPHEKLLVQENNWVIVNVGYRLLPKNAYPTHLMDIKRAIRWMKLNIASFGGDPNFIVLSGDSAGGHLAAMASMTTNEPQYQPGFEDVDTSVRGVITLSGALDMVTKANHATFFSKHIAKLDKVDTVFLNQHSPLSLVEKARGENKLVPFLLIAGERDGLTECEMSKSFKEAYDQATGGLGCELFLLPAGHHVYYITWSPRSLYISRVIQAWCTQLYIKNK</sequence>
<keyword evidence="4" id="KW-1133">Transmembrane helix</keyword>
<dbReference type="EMBL" id="JAEPRD010000034">
    <property type="protein sequence ID" value="KAG2205809.1"/>
    <property type="molecule type" value="Genomic_DNA"/>
</dbReference>
<dbReference type="PROSITE" id="PS00122">
    <property type="entry name" value="CARBOXYLESTERASE_B_1"/>
    <property type="match status" value="1"/>
</dbReference>
<dbReference type="Pfam" id="PF20434">
    <property type="entry name" value="BD-FAE"/>
    <property type="match status" value="1"/>
</dbReference>
<keyword evidence="7" id="KW-1185">Reference proteome</keyword>
<keyword evidence="4" id="KW-0812">Transmembrane</keyword>
<feature type="transmembrane region" description="Helical" evidence="4">
    <location>
        <begin position="12"/>
        <end position="36"/>
    </location>
</feature>
<accession>A0A8H7V958</accession>
<dbReference type="InterPro" id="IPR002168">
    <property type="entry name" value="Lipase_GDXG_HIS_AS"/>
</dbReference>
<dbReference type="SUPFAM" id="SSF53474">
    <property type="entry name" value="alpha/beta-Hydrolases"/>
    <property type="match status" value="1"/>
</dbReference>
<feature type="non-terminal residue" evidence="6">
    <location>
        <position position="1"/>
    </location>
</feature>
<keyword evidence="4" id="KW-0472">Membrane</keyword>
<dbReference type="Proteomes" id="UP000603453">
    <property type="component" value="Unassembled WGS sequence"/>
</dbReference>
<dbReference type="PROSITE" id="PS01173">
    <property type="entry name" value="LIPASE_GDXG_HIS"/>
    <property type="match status" value="1"/>
</dbReference>
<comment type="caution">
    <text evidence="6">The sequence shown here is derived from an EMBL/GenBank/DDBJ whole genome shotgun (WGS) entry which is preliminary data.</text>
</comment>